<protein>
    <recommendedName>
        <fullName evidence="3">Bacterial sensory transduction regulator</fullName>
    </recommendedName>
</protein>
<evidence type="ECO:0000313" key="2">
    <source>
        <dbReference type="Proteomes" id="UP000010301"/>
    </source>
</evidence>
<accession>C0W114</accession>
<dbReference type="EMBL" id="ACFG01000030">
    <property type="protein sequence ID" value="EEH63738.1"/>
    <property type="molecule type" value="Genomic_DNA"/>
</dbReference>
<comment type="caution">
    <text evidence="1">The sequence shown here is derived from an EMBL/GenBank/DDBJ whole genome shotgun (WGS) entry which is preliminary data.</text>
</comment>
<dbReference type="eggNOG" id="ENOG5032V8W">
    <property type="taxonomic scope" value="Bacteria"/>
</dbReference>
<dbReference type="AlphaFoldDB" id="C0W114"/>
<dbReference type="InterPro" id="IPR019660">
    <property type="entry name" value="Put_sensory_transdc_reg_YbjN"/>
</dbReference>
<sequence>MGMFSKLFGADDEGAQQIPNLPEEAVEEPRFQPAIPTGELAPLTLERVTQHFDEEGYNYGIIDADPAEGSRAKIESGWDGIPFLFNFNGQEGEILTVFAQSSVDIPLDAEDQLDAFIENWHREHYFPKVYTRRASADTALRVCCEHSIDLEHGVTDKQLALQLHCAIATSLDAIRTGYAELGISLEEEEA</sequence>
<gene>
    <name evidence="1" type="ORF">HMPREF0044_0757</name>
</gene>
<proteinExistence type="predicted"/>
<dbReference type="HOGENOM" id="CLU_108795_0_1_11"/>
<dbReference type="RefSeq" id="WP_006546529.1">
    <property type="nucleotide sequence ID" value="NZ_DS999543.1"/>
</dbReference>
<evidence type="ECO:0008006" key="3">
    <source>
        <dbReference type="Google" id="ProtNLM"/>
    </source>
</evidence>
<organism evidence="1 2">
    <name type="scientific">Gleimia coleocanis DSM 15436</name>
    <dbReference type="NCBI Taxonomy" id="525245"/>
    <lineage>
        <taxon>Bacteria</taxon>
        <taxon>Bacillati</taxon>
        <taxon>Actinomycetota</taxon>
        <taxon>Actinomycetes</taxon>
        <taxon>Actinomycetales</taxon>
        <taxon>Actinomycetaceae</taxon>
        <taxon>Gleimia</taxon>
    </lineage>
</organism>
<dbReference type="OrthoDB" id="3256964at2"/>
<keyword evidence="2" id="KW-1185">Reference proteome</keyword>
<reference evidence="1 2" key="1">
    <citation type="submission" date="2009-01" db="EMBL/GenBank/DDBJ databases">
        <authorList>
            <person name="Qin X."/>
            <person name="Bachman B."/>
            <person name="Battles P."/>
            <person name="Bell A."/>
            <person name="Bess C."/>
            <person name="Bickham C."/>
            <person name="Chaboub L."/>
            <person name="Chen D."/>
            <person name="Coyle M."/>
            <person name="Deiros D.R."/>
            <person name="Dinh H."/>
            <person name="Forbes L."/>
            <person name="Fowler G."/>
            <person name="Francisco L."/>
            <person name="Fu Q."/>
            <person name="Gubbala S."/>
            <person name="Hale W."/>
            <person name="Han Y."/>
            <person name="Hemphill L."/>
            <person name="Highlander S.K."/>
            <person name="Hirani K."/>
            <person name="Hogues M."/>
            <person name="Jackson L."/>
            <person name="Jakkamsetti A."/>
            <person name="Javaid M."/>
            <person name="Jiang H."/>
            <person name="Korchina V."/>
            <person name="Kovar C."/>
            <person name="Lara F."/>
            <person name="Lee S."/>
            <person name="Mata R."/>
            <person name="Mathew T."/>
            <person name="Moen C."/>
            <person name="Morales K."/>
            <person name="Munidasa M."/>
            <person name="Nazareth L."/>
            <person name="Ngo R."/>
            <person name="Nguyen L."/>
            <person name="Okwuonu G."/>
            <person name="Ongeri F."/>
            <person name="Patil S."/>
            <person name="Petrosino J."/>
            <person name="Pham C."/>
            <person name="Pham P."/>
            <person name="Pu L.-L."/>
            <person name="Puazo M."/>
            <person name="Raj R."/>
            <person name="Reid J."/>
            <person name="Rouhana J."/>
            <person name="Saada N."/>
            <person name="Shang Y."/>
            <person name="Simmons D."/>
            <person name="Thornton R."/>
            <person name="Warren J."/>
            <person name="Weissenberger G."/>
            <person name="Zhang J."/>
            <person name="Zhang L."/>
            <person name="Zhou C."/>
            <person name="Zhu D."/>
            <person name="Muzny D."/>
            <person name="Worley K."/>
            <person name="Gibbs R."/>
        </authorList>
    </citation>
    <scope>NUCLEOTIDE SEQUENCE [LARGE SCALE GENOMIC DNA]</scope>
    <source>
        <strain evidence="1 2">DSM 15436</strain>
    </source>
</reference>
<dbReference type="Proteomes" id="UP000010301">
    <property type="component" value="Unassembled WGS sequence"/>
</dbReference>
<evidence type="ECO:0000313" key="1">
    <source>
        <dbReference type="EMBL" id="EEH63738.1"/>
    </source>
</evidence>
<dbReference type="Pfam" id="PF10722">
    <property type="entry name" value="YbjN"/>
    <property type="match status" value="1"/>
</dbReference>
<name>C0W114_9ACTO</name>
<dbReference type="STRING" id="525245.HMPREF0044_0757"/>